<gene>
    <name evidence="2" type="ORF">GCM10007415_37550</name>
</gene>
<reference evidence="2" key="1">
    <citation type="journal article" date="2014" name="Int. J. Syst. Evol. Microbiol.">
        <title>Complete genome sequence of Corynebacterium casei LMG S-19264T (=DSM 44701T), isolated from a smear-ripened cheese.</title>
        <authorList>
            <consortium name="US DOE Joint Genome Institute (JGI-PGF)"/>
            <person name="Walter F."/>
            <person name="Albersmeier A."/>
            <person name="Kalinowski J."/>
            <person name="Ruckert C."/>
        </authorList>
    </citation>
    <scope>NUCLEOTIDE SEQUENCE</scope>
    <source>
        <strain evidence="2">CGMCC 1.12195</strain>
    </source>
</reference>
<feature type="domain" description="DUF1543" evidence="1">
    <location>
        <begin position="18"/>
        <end position="69"/>
    </location>
</feature>
<sequence length="190" mass="21976">MDGIKLYMLLLGCKPYGRHTEQHDIFFGIGTSLTDLVPAIIDFWPEANGKIHIDAWREVNMVDRYSVRVTMRGDVSKNEEQHKLFFINLGGYKENDFEEYHYKCLSVAANTAEAIRQAKAQTFWKHRVSSHIDDKYGIDVDDIFEIEEVLPPHLKEKYAVLVEKSTAISSEDELHPGYLKLSKLVDTDRR</sequence>
<comment type="caution">
    <text evidence="2">The sequence shown here is derived from an EMBL/GenBank/DDBJ whole genome shotgun (WGS) entry which is preliminary data.</text>
</comment>
<protein>
    <recommendedName>
        <fullName evidence="1">DUF1543 domain-containing protein</fullName>
    </recommendedName>
</protein>
<evidence type="ECO:0000313" key="3">
    <source>
        <dbReference type="Proteomes" id="UP000660862"/>
    </source>
</evidence>
<evidence type="ECO:0000259" key="1">
    <source>
        <dbReference type="Pfam" id="PF07566"/>
    </source>
</evidence>
<dbReference type="Gene3D" id="3.10.20.10">
    <property type="match status" value="2"/>
</dbReference>
<organism evidence="2 3">
    <name type="scientific">Parapedobacter pyrenivorans</name>
    <dbReference type="NCBI Taxonomy" id="1305674"/>
    <lineage>
        <taxon>Bacteria</taxon>
        <taxon>Pseudomonadati</taxon>
        <taxon>Bacteroidota</taxon>
        <taxon>Sphingobacteriia</taxon>
        <taxon>Sphingobacteriales</taxon>
        <taxon>Sphingobacteriaceae</taxon>
        <taxon>Parapedobacter</taxon>
    </lineage>
</organism>
<dbReference type="InterPro" id="IPR011440">
    <property type="entry name" value="DUF1543"/>
</dbReference>
<reference evidence="2" key="2">
    <citation type="submission" date="2020-09" db="EMBL/GenBank/DDBJ databases">
        <authorList>
            <person name="Sun Q."/>
            <person name="Zhou Y."/>
        </authorList>
    </citation>
    <scope>NUCLEOTIDE SEQUENCE</scope>
    <source>
        <strain evidence="2">CGMCC 1.12195</strain>
    </source>
</reference>
<evidence type="ECO:0000313" key="2">
    <source>
        <dbReference type="EMBL" id="GGG98460.1"/>
    </source>
</evidence>
<dbReference type="RefSeq" id="WP_188507622.1">
    <property type="nucleotide sequence ID" value="NZ_BMER01000004.1"/>
</dbReference>
<dbReference type="Proteomes" id="UP000660862">
    <property type="component" value="Unassembled WGS sequence"/>
</dbReference>
<keyword evidence="3" id="KW-1185">Reference proteome</keyword>
<name>A0A917MDZ1_9SPHI</name>
<proteinExistence type="predicted"/>
<dbReference type="EMBL" id="BMER01000004">
    <property type="protein sequence ID" value="GGG98460.1"/>
    <property type="molecule type" value="Genomic_DNA"/>
</dbReference>
<dbReference type="Pfam" id="PF07566">
    <property type="entry name" value="DUF1543"/>
    <property type="match status" value="1"/>
</dbReference>
<dbReference type="AlphaFoldDB" id="A0A917MDZ1"/>
<accession>A0A917MDZ1</accession>